<dbReference type="EMBL" id="VUNG01000021">
    <property type="protein sequence ID" value="MST84796.1"/>
    <property type="molecule type" value="Genomic_DNA"/>
</dbReference>
<dbReference type="InterPro" id="IPR000424">
    <property type="entry name" value="Primosome_PriB/ssb"/>
</dbReference>
<evidence type="ECO:0000256" key="1">
    <source>
        <dbReference type="PROSITE-ProRule" id="PRU00252"/>
    </source>
</evidence>
<proteinExistence type="predicted"/>
<dbReference type="AlphaFoldDB" id="A0A7K0KFT1"/>
<evidence type="ECO:0000313" key="3">
    <source>
        <dbReference type="Proteomes" id="UP000438914"/>
    </source>
</evidence>
<reference evidence="2 3" key="1">
    <citation type="submission" date="2019-08" db="EMBL/GenBank/DDBJ databases">
        <title>In-depth cultivation of the pig gut microbiome towards novel bacterial diversity and tailored functional studies.</title>
        <authorList>
            <person name="Wylensek D."/>
            <person name="Hitch T.C.A."/>
            <person name="Clavel T."/>
        </authorList>
    </citation>
    <scope>NUCLEOTIDE SEQUENCE [LARGE SCALE GENOMIC DNA]</scope>
    <source>
        <strain evidence="2 3">LKV-178-WT-2A</strain>
    </source>
</reference>
<keyword evidence="3" id="KW-1185">Reference proteome</keyword>
<accession>A0A7K0KFT1</accession>
<dbReference type="Proteomes" id="UP000438914">
    <property type="component" value="Unassembled WGS sequence"/>
</dbReference>
<organism evidence="2 3">
    <name type="scientific">Hallella mizrahii</name>
    <dbReference type="NCBI Taxonomy" id="2606637"/>
    <lineage>
        <taxon>Bacteria</taxon>
        <taxon>Pseudomonadati</taxon>
        <taxon>Bacteroidota</taxon>
        <taxon>Bacteroidia</taxon>
        <taxon>Bacteroidales</taxon>
        <taxon>Prevotellaceae</taxon>
        <taxon>Hallella</taxon>
    </lineage>
</organism>
<dbReference type="RefSeq" id="WP_154534370.1">
    <property type="nucleotide sequence ID" value="NZ_VUNG01000021.1"/>
</dbReference>
<gene>
    <name evidence="2" type="ORF">FYJ73_08975</name>
</gene>
<dbReference type="PROSITE" id="PS50935">
    <property type="entry name" value="SSB"/>
    <property type="match status" value="1"/>
</dbReference>
<evidence type="ECO:0000313" key="2">
    <source>
        <dbReference type="EMBL" id="MST84796.1"/>
    </source>
</evidence>
<evidence type="ECO:0008006" key="4">
    <source>
        <dbReference type="Google" id="ProtNLM"/>
    </source>
</evidence>
<name>A0A7K0KFT1_9BACT</name>
<dbReference type="GO" id="GO:0003697">
    <property type="term" value="F:single-stranded DNA binding"/>
    <property type="evidence" value="ECO:0007669"/>
    <property type="project" value="InterPro"/>
</dbReference>
<comment type="caution">
    <text evidence="2">The sequence shown here is derived from an EMBL/GenBank/DDBJ whole genome shotgun (WGS) entry which is preliminary data.</text>
</comment>
<sequence>MIKAEVNITGTVRRSASIRTDRNNQPYVSFVMSVSLADGSGTRDIRVFVSVPQARQSDLSVYTEGQRVTASGTMDIRRKDDGLSFYLTARLVTAENVPALDAISGTLSFRGYLKKENIFDERTSKNGRPYLLFSAYSSEKVGDNFVSTWVTFMRFPEKNATVESIKPDWLRPRAHVDISGDLRISFYKEAPSLSCIVREMTEHINNS</sequence>
<protein>
    <recommendedName>
        <fullName evidence="4">Single-strand binding protein family protein</fullName>
    </recommendedName>
</protein>
<keyword evidence="1" id="KW-0238">DNA-binding</keyword>